<dbReference type="PANTHER" id="PTHR34512:SF30">
    <property type="entry name" value="OUTER MEMBRANE PROTEIN ASSEMBLY FACTOR BAMB"/>
    <property type="match status" value="1"/>
</dbReference>
<evidence type="ECO:0000313" key="2">
    <source>
        <dbReference type="EMBL" id="KUG26572.1"/>
    </source>
</evidence>
<dbReference type="Pfam" id="PF18962">
    <property type="entry name" value="Por_Secre_tail"/>
    <property type="match status" value="1"/>
</dbReference>
<dbReference type="Gene3D" id="2.60.40.4070">
    <property type="match status" value="1"/>
</dbReference>
<accession>A0A0W8G0H6</accession>
<dbReference type="InterPro" id="IPR011047">
    <property type="entry name" value="Quinoprotein_ADH-like_sf"/>
</dbReference>
<dbReference type="SUPFAM" id="SSF50998">
    <property type="entry name" value="Quinoprotein alcohol dehydrogenase-like"/>
    <property type="match status" value="1"/>
</dbReference>
<dbReference type="InterPro" id="IPR026444">
    <property type="entry name" value="Secre_tail"/>
</dbReference>
<dbReference type="InterPro" id="IPR015943">
    <property type="entry name" value="WD40/YVTN_repeat-like_dom_sf"/>
</dbReference>
<gene>
    <name evidence="2" type="ORF">ASZ90_003574</name>
</gene>
<dbReference type="EMBL" id="LNQE01000436">
    <property type="protein sequence ID" value="KUG26572.1"/>
    <property type="molecule type" value="Genomic_DNA"/>
</dbReference>
<reference evidence="2" key="1">
    <citation type="journal article" date="2015" name="Proc. Natl. Acad. Sci. U.S.A.">
        <title>Networks of energetic and metabolic interactions define dynamics in microbial communities.</title>
        <authorList>
            <person name="Embree M."/>
            <person name="Liu J.K."/>
            <person name="Al-Bassam M.M."/>
            <person name="Zengler K."/>
        </authorList>
    </citation>
    <scope>NUCLEOTIDE SEQUENCE</scope>
</reference>
<dbReference type="AlphaFoldDB" id="A0A0W8G0H6"/>
<sequence>MKKVLLAAFLFSFIITSFSQTQEKIPWYSLADSPWPVARGDVQGTGRSEYIGPKVPEVKWKKSYPFGMVEGPVIGSEGQLYFGTFGVNNFHENYFYAADTNGDQLWRFETDDFRANDCAPAVGWDGTIYFGSDNGNFYALNSDGTLKWKYFTNEAVDVSNMVLDKEGNTYVGTPNSLFSFDVYGTLRFKLELPSVIGGTLVFSPSGDTLYTKSRYYTGSDYIHHLNALNTNGEVLWRKQFEELSAHFMVDNSNKIYVQGELEGNRAIYCLNSDGTVNWSYNENGIPSVYASGPTIDKNGNIIFNASIQEPRATGIVSLDYNGSLNWIFIFESEPWFFLPYEEISHGLVCDADGTIYAASGWGHYLYAISKDGELLWKLRLNEDMWVDSGPIIGGDGLIYLGMHRGAFAHELEDNLWAIGEKTTSVEEDELPSEYKLEQNYPNPFNPSTTIKFSLPERSEVKLSIFNLLGQEIKMLFHGEKESGSYEYVFENKSLSTGVYFYVLESQQVRLSRKMMLIK</sequence>
<dbReference type="NCBIfam" id="TIGR04183">
    <property type="entry name" value="Por_Secre_tail"/>
    <property type="match status" value="1"/>
</dbReference>
<dbReference type="PANTHER" id="PTHR34512">
    <property type="entry name" value="CELL SURFACE PROTEIN"/>
    <property type="match status" value="1"/>
</dbReference>
<feature type="domain" description="Secretion system C-terminal sorting" evidence="1">
    <location>
        <begin position="440"/>
        <end position="514"/>
    </location>
</feature>
<dbReference type="SMART" id="SM00564">
    <property type="entry name" value="PQQ"/>
    <property type="match status" value="4"/>
</dbReference>
<comment type="caution">
    <text evidence="2">The sequence shown here is derived from an EMBL/GenBank/DDBJ whole genome shotgun (WGS) entry which is preliminary data.</text>
</comment>
<protein>
    <recommendedName>
        <fullName evidence="1">Secretion system C-terminal sorting domain-containing protein</fullName>
    </recommendedName>
</protein>
<dbReference type="Gene3D" id="2.130.10.10">
    <property type="entry name" value="YVTN repeat-like/Quinoprotein amine dehydrogenase"/>
    <property type="match status" value="2"/>
</dbReference>
<name>A0A0W8G0H6_9ZZZZ</name>
<dbReference type="InterPro" id="IPR018391">
    <property type="entry name" value="PQQ_b-propeller_rpt"/>
</dbReference>
<proteinExistence type="predicted"/>
<organism evidence="2">
    <name type="scientific">hydrocarbon metagenome</name>
    <dbReference type="NCBI Taxonomy" id="938273"/>
    <lineage>
        <taxon>unclassified sequences</taxon>
        <taxon>metagenomes</taxon>
        <taxon>ecological metagenomes</taxon>
    </lineage>
</organism>
<evidence type="ECO:0000259" key="1">
    <source>
        <dbReference type="Pfam" id="PF18962"/>
    </source>
</evidence>